<organism evidence="1 2">
    <name type="scientific">Romanomermis culicivorax</name>
    <name type="common">Nematode worm</name>
    <dbReference type="NCBI Taxonomy" id="13658"/>
    <lineage>
        <taxon>Eukaryota</taxon>
        <taxon>Metazoa</taxon>
        <taxon>Ecdysozoa</taxon>
        <taxon>Nematoda</taxon>
        <taxon>Enoplea</taxon>
        <taxon>Dorylaimia</taxon>
        <taxon>Mermithida</taxon>
        <taxon>Mermithoidea</taxon>
        <taxon>Mermithidae</taxon>
        <taxon>Romanomermis</taxon>
    </lineage>
</organism>
<proteinExistence type="predicted"/>
<accession>A0A915KGY3</accession>
<dbReference type="Proteomes" id="UP000887565">
    <property type="component" value="Unplaced"/>
</dbReference>
<name>A0A915KGY3_ROMCU</name>
<dbReference type="AlphaFoldDB" id="A0A915KGY3"/>
<reference evidence="2" key="1">
    <citation type="submission" date="2022-11" db="UniProtKB">
        <authorList>
            <consortium name="WormBaseParasite"/>
        </authorList>
    </citation>
    <scope>IDENTIFICATION</scope>
</reference>
<evidence type="ECO:0000313" key="2">
    <source>
        <dbReference type="WBParaSite" id="nRc.2.0.1.t37987-RA"/>
    </source>
</evidence>
<keyword evidence="1" id="KW-1185">Reference proteome</keyword>
<evidence type="ECO:0000313" key="1">
    <source>
        <dbReference type="Proteomes" id="UP000887565"/>
    </source>
</evidence>
<sequence>MEGHQARINIEICWKHQLVTKPKVRHNRYNMVVINHGKQTVQTIQIAVFWQDNIEISLLDLVKLYINSEEW</sequence>
<dbReference type="WBParaSite" id="nRc.2.0.1.t37987-RA">
    <property type="protein sequence ID" value="nRc.2.0.1.t37987-RA"/>
    <property type="gene ID" value="nRc.2.0.1.g37987"/>
</dbReference>
<protein>
    <submittedName>
        <fullName evidence="2">Uncharacterized protein</fullName>
    </submittedName>
</protein>